<dbReference type="InterPro" id="IPR040850">
    <property type="entry name" value="Knl1_RWD_C"/>
</dbReference>
<feature type="region of interest" description="Disordered" evidence="2">
    <location>
        <begin position="1"/>
        <end position="83"/>
    </location>
</feature>
<keyword evidence="5" id="KW-1185">Reference proteome</keyword>
<reference evidence="4 5" key="1">
    <citation type="submission" date="2023-03" db="EMBL/GenBank/DDBJ databases">
        <title>Genome sequence of Lichtheimia ornata CBS 291.66.</title>
        <authorList>
            <person name="Mohabir J.T."/>
            <person name="Shea T.P."/>
            <person name="Kurbessoian T."/>
            <person name="Berby B."/>
            <person name="Fontaine J."/>
            <person name="Livny J."/>
            <person name="Gnirke A."/>
            <person name="Stajich J.E."/>
            <person name="Cuomo C.A."/>
        </authorList>
    </citation>
    <scope>NUCLEOTIDE SEQUENCE [LARGE SCALE GENOMIC DNA]</scope>
    <source>
        <strain evidence="4">CBS 291.66</strain>
    </source>
</reference>
<accession>A0AAD7Y206</accession>
<dbReference type="PANTHER" id="PTHR28260:SF1">
    <property type="entry name" value="SPINDLE POLE BODY COMPONENT SPC105"/>
    <property type="match status" value="1"/>
</dbReference>
<evidence type="ECO:0000259" key="3">
    <source>
        <dbReference type="SMART" id="SM00787"/>
    </source>
</evidence>
<dbReference type="GeneID" id="83211962"/>
<feature type="domain" description="Spc7 kinetochore protein" evidence="3">
    <location>
        <begin position="312"/>
        <end position="621"/>
    </location>
</feature>
<feature type="compositionally biased region" description="Low complexity" evidence="2">
    <location>
        <begin position="229"/>
        <end position="269"/>
    </location>
</feature>
<feature type="compositionally biased region" description="Polar residues" evidence="2">
    <location>
        <begin position="73"/>
        <end position="83"/>
    </location>
</feature>
<sequence>MDFFSPTRGPHHDHAHGTEAPVDNGDNGSDMSITLELPGLKHARSPARRMQEQSYAESRPTQRRRLTLEQLGDNDNTESSFRTANEEVMKNVDVLHEILDDDSDMELTQPITTEQPSRRDHTTPGSTHDSITQASPFANRVFSGVPEGDRDLLSPIAARGIRSPQALYSPRRTFFLHGNNAPRSHPSPMRPIPTTTTTTTPAASPLRHRPPPTPTRDSPSITNRTRMSALPTTPPRFTAATPPRLRAATPKSSLSPRRYSASSRSSIYTRRTDDQSVNLDEMMDRVISNEDQNMNIFDEEYSQLYSSVNGSIIDEEEDKQSIGVQSMDLRAFLRHVGVLFDPLDPLEDMVRTTEPQSIQGPISPSRQGITAATSMKELEAYKEYSVRLKELVQSGNTEKMGKDTATKYNAIIAEYFDGDKDTRYLMQKSLKDMWDLTRSEAHCTLLEWKESIYRQLLEETEELLQQVSEDERQLAQYETFLQSKTSYVQSHNTRLKEQLADARKRQGNHTYTEPDPFLIDDIHDKEMLLKETTTFKEQVTKEEESIKQELEALETKMAQLNTDIANAMDKPELKKHATRHDLEEAKSDLEQHCRVCGWKLLDYSDEMITIAFTKDVSMKMKRQQGTNEIDFSIDSEGQKKFGVFSYLILHGLNEIVKSDRWNVKRMMDKIGLFTKWAALMHQQIDNVGRRFWFKLEKIGDGSIKGSFEPVSMNARAKFSVTLWIQPSDVMNFPAINLDNVNIQRSYGSASQEQLEQKGRELLEEYGFIHLSDTLKEMLALLES</sequence>
<keyword evidence="1" id="KW-0175">Coiled coil</keyword>
<dbReference type="GO" id="GO:0000776">
    <property type="term" value="C:kinetochore"/>
    <property type="evidence" value="ECO:0007669"/>
    <property type="project" value="TreeGrafter"/>
</dbReference>
<feature type="compositionally biased region" description="Polar residues" evidence="2">
    <location>
        <begin position="123"/>
        <end position="136"/>
    </location>
</feature>
<dbReference type="GO" id="GO:0034501">
    <property type="term" value="P:protein localization to kinetochore"/>
    <property type="evidence" value="ECO:0007669"/>
    <property type="project" value="TreeGrafter"/>
</dbReference>
<evidence type="ECO:0000313" key="5">
    <source>
        <dbReference type="Proteomes" id="UP001234581"/>
    </source>
</evidence>
<dbReference type="AlphaFoldDB" id="A0AAD7Y206"/>
<organism evidence="4 5">
    <name type="scientific">Lichtheimia ornata</name>
    <dbReference type="NCBI Taxonomy" id="688661"/>
    <lineage>
        <taxon>Eukaryota</taxon>
        <taxon>Fungi</taxon>
        <taxon>Fungi incertae sedis</taxon>
        <taxon>Mucoromycota</taxon>
        <taxon>Mucoromycotina</taxon>
        <taxon>Mucoromycetes</taxon>
        <taxon>Mucorales</taxon>
        <taxon>Lichtheimiaceae</taxon>
        <taxon>Lichtheimia</taxon>
    </lineage>
</organism>
<proteinExistence type="predicted"/>
<dbReference type="EMBL" id="JARTCD010000017">
    <property type="protein sequence ID" value="KAJ8659572.1"/>
    <property type="molecule type" value="Genomic_DNA"/>
</dbReference>
<dbReference type="PANTHER" id="PTHR28260">
    <property type="entry name" value="SPINDLE POLE BODY COMPONENT SPC105"/>
    <property type="match status" value="1"/>
</dbReference>
<dbReference type="InterPro" id="IPR013253">
    <property type="entry name" value="Spc7_domain"/>
</dbReference>
<evidence type="ECO:0000256" key="1">
    <source>
        <dbReference type="SAM" id="Coils"/>
    </source>
</evidence>
<feature type="region of interest" description="Disordered" evidence="2">
    <location>
        <begin position="101"/>
        <end position="136"/>
    </location>
</feature>
<name>A0AAD7Y206_9FUNG</name>
<dbReference type="Proteomes" id="UP001234581">
    <property type="component" value="Unassembled WGS sequence"/>
</dbReference>
<dbReference type="GO" id="GO:1990758">
    <property type="term" value="P:mitotic sister chromatid biorientation"/>
    <property type="evidence" value="ECO:0007669"/>
    <property type="project" value="TreeGrafter"/>
</dbReference>
<evidence type="ECO:0000313" key="4">
    <source>
        <dbReference type="EMBL" id="KAJ8659572.1"/>
    </source>
</evidence>
<feature type="coiled-coil region" evidence="1">
    <location>
        <begin position="536"/>
        <end position="570"/>
    </location>
</feature>
<dbReference type="RefSeq" id="XP_058344485.1">
    <property type="nucleotide sequence ID" value="XM_058484608.1"/>
</dbReference>
<gene>
    <name evidence="4" type="ORF">O0I10_004549</name>
</gene>
<dbReference type="Pfam" id="PF18210">
    <property type="entry name" value="Knl1_RWD_C"/>
    <property type="match status" value="1"/>
</dbReference>
<dbReference type="GO" id="GO:0007094">
    <property type="term" value="P:mitotic spindle assembly checkpoint signaling"/>
    <property type="evidence" value="ECO:0007669"/>
    <property type="project" value="TreeGrafter"/>
</dbReference>
<dbReference type="Pfam" id="PF08317">
    <property type="entry name" value="Spc7"/>
    <property type="match status" value="1"/>
</dbReference>
<evidence type="ECO:0000256" key="2">
    <source>
        <dbReference type="SAM" id="MobiDB-lite"/>
    </source>
</evidence>
<comment type="caution">
    <text evidence="4">The sequence shown here is derived from an EMBL/GenBank/DDBJ whole genome shotgun (WGS) entry which is preliminary data.</text>
</comment>
<dbReference type="InterPro" id="IPR033338">
    <property type="entry name" value="Spc105/Spc7"/>
</dbReference>
<dbReference type="SMART" id="SM00787">
    <property type="entry name" value="Spc7"/>
    <property type="match status" value="1"/>
</dbReference>
<feature type="region of interest" description="Disordered" evidence="2">
    <location>
        <begin position="178"/>
        <end position="269"/>
    </location>
</feature>
<protein>
    <recommendedName>
        <fullName evidence="3">Spc7 kinetochore protein domain-containing protein</fullName>
    </recommendedName>
</protein>